<keyword evidence="10" id="KW-0732">Signal</keyword>
<dbReference type="Pfam" id="PF07732">
    <property type="entry name" value="Cu-oxidase_3"/>
    <property type="match status" value="2"/>
</dbReference>
<organism evidence="13 14">
    <name type="scientific">Rugosimonospora acidiphila</name>
    <dbReference type="NCBI Taxonomy" id="556531"/>
    <lineage>
        <taxon>Bacteria</taxon>
        <taxon>Bacillati</taxon>
        <taxon>Actinomycetota</taxon>
        <taxon>Actinomycetes</taxon>
        <taxon>Micromonosporales</taxon>
        <taxon>Micromonosporaceae</taxon>
        <taxon>Rugosimonospora</taxon>
    </lineage>
</organism>
<evidence type="ECO:0000313" key="13">
    <source>
        <dbReference type="EMBL" id="GAA5198473.1"/>
    </source>
</evidence>
<dbReference type="InterPro" id="IPR045087">
    <property type="entry name" value="Cu-oxidase_fam"/>
</dbReference>
<protein>
    <recommendedName>
        <fullName evidence="6">Multicopper oxidase CueO</fullName>
        <ecNumber evidence="5">1.16.3.4</ecNumber>
    </recommendedName>
    <alternativeName>
        <fullName evidence="7">Copper efflux oxidase</fullName>
    </alternativeName>
    <alternativeName>
        <fullName evidence="8">Cuprous oxidase</fullName>
    </alternativeName>
</protein>
<evidence type="ECO:0000256" key="2">
    <source>
        <dbReference type="ARBA" id="ARBA00011245"/>
    </source>
</evidence>
<evidence type="ECO:0000256" key="10">
    <source>
        <dbReference type="SAM" id="SignalP"/>
    </source>
</evidence>
<feature type="signal peptide" evidence="10">
    <location>
        <begin position="1"/>
        <end position="27"/>
    </location>
</feature>
<evidence type="ECO:0000256" key="4">
    <source>
        <dbReference type="ARBA" id="ARBA00023002"/>
    </source>
</evidence>
<keyword evidence="4" id="KW-0560">Oxidoreductase</keyword>
<dbReference type="Pfam" id="PF07731">
    <property type="entry name" value="Cu-oxidase_2"/>
    <property type="match status" value="1"/>
</dbReference>
<reference evidence="14" key="1">
    <citation type="journal article" date="2019" name="Int. J. Syst. Evol. Microbiol.">
        <title>The Global Catalogue of Microorganisms (GCM) 10K type strain sequencing project: providing services to taxonomists for standard genome sequencing and annotation.</title>
        <authorList>
            <consortium name="The Broad Institute Genomics Platform"/>
            <consortium name="The Broad Institute Genome Sequencing Center for Infectious Disease"/>
            <person name="Wu L."/>
            <person name="Ma J."/>
        </authorList>
    </citation>
    <scope>NUCLEOTIDE SEQUENCE [LARGE SCALE GENOMIC DNA]</scope>
    <source>
        <strain evidence="14">JCM 18304</strain>
    </source>
</reference>
<evidence type="ECO:0000256" key="3">
    <source>
        <dbReference type="ARBA" id="ARBA00022723"/>
    </source>
</evidence>
<proteinExistence type="inferred from homology"/>
<evidence type="ECO:0000259" key="11">
    <source>
        <dbReference type="Pfam" id="PF07731"/>
    </source>
</evidence>
<comment type="catalytic activity">
    <reaction evidence="9">
        <text>4 Cu(+) + O2 + 4 H(+) = 4 Cu(2+) + 2 H2O</text>
        <dbReference type="Rhea" id="RHEA:30083"/>
        <dbReference type="ChEBI" id="CHEBI:15377"/>
        <dbReference type="ChEBI" id="CHEBI:15378"/>
        <dbReference type="ChEBI" id="CHEBI:15379"/>
        <dbReference type="ChEBI" id="CHEBI:29036"/>
        <dbReference type="ChEBI" id="CHEBI:49552"/>
        <dbReference type="EC" id="1.16.3.4"/>
    </reaction>
    <physiologicalReaction direction="left-to-right" evidence="9">
        <dbReference type="Rhea" id="RHEA:30084"/>
    </physiologicalReaction>
</comment>
<dbReference type="PANTHER" id="PTHR48267:SF1">
    <property type="entry name" value="BILIRUBIN OXIDASE"/>
    <property type="match status" value="1"/>
</dbReference>
<evidence type="ECO:0000256" key="9">
    <source>
        <dbReference type="ARBA" id="ARBA00048092"/>
    </source>
</evidence>
<dbReference type="InterPro" id="IPR006311">
    <property type="entry name" value="TAT_signal"/>
</dbReference>
<feature type="chain" id="PRO_5046498784" description="Multicopper oxidase CueO" evidence="10">
    <location>
        <begin position="28"/>
        <end position="522"/>
    </location>
</feature>
<comment type="similarity">
    <text evidence="1">Belongs to the multicopper oxidase family.</text>
</comment>
<dbReference type="InterPro" id="IPR011707">
    <property type="entry name" value="Cu-oxidase-like_N"/>
</dbReference>
<name>A0ABP9SNM5_9ACTN</name>
<dbReference type="InterPro" id="IPR011706">
    <property type="entry name" value="Cu-oxidase_C"/>
</dbReference>
<dbReference type="PANTHER" id="PTHR48267">
    <property type="entry name" value="CUPREDOXIN SUPERFAMILY PROTEIN"/>
    <property type="match status" value="1"/>
</dbReference>
<dbReference type="PROSITE" id="PS00080">
    <property type="entry name" value="MULTICOPPER_OXIDASE2"/>
    <property type="match status" value="1"/>
</dbReference>
<feature type="domain" description="Plastocyanin-like" evidence="11">
    <location>
        <begin position="417"/>
        <end position="521"/>
    </location>
</feature>
<evidence type="ECO:0000256" key="5">
    <source>
        <dbReference type="ARBA" id="ARBA00038978"/>
    </source>
</evidence>
<evidence type="ECO:0000259" key="12">
    <source>
        <dbReference type="Pfam" id="PF07732"/>
    </source>
</evidence>
<comment type="caution">
    <text evidence="13">The sequence shown here is derived from an EMBL/GenBank/DDBJ whole genome shotgun (WGS) entry which is preliminary data.</text>
</comment>
<comment type="subunit">
    <text evidence="2">Monomer.</text>
</comment>
<dbReference type="PROSITE" id="PS51318">
    <property type="entry name" value="TAT"/>
    <property type="match status" value="1"/>
</dbReference>
<accession>A0ABP9SNM5</accession>
<dbReference type="EMBL" id="BAABJQ010000033">
    <property type="protein sequence ID" value="GAA5198473.1"/>
    <property type="molecule type" value="Genomic_DNA"/>
</dbReference>
<evidence type="ECO:0000256" key="8">
    <source>
        <dbReference type="ARBA" id="ARBA00043090"/>
    </source>
</evidence>
<dbReference type="EC" id="1.16.3.4" evidence="5"/>
<keyword evidence="3" id="KW-0479">Metal-binding</keyword>
<dbReference type="Proteomes" id="UP001501570">
    <property type="component" value="Unassembled WGS sequence"/>
</dbReference>
<dbReference type="InterPro" id="IPR008972">
    <property type="entry name" value="Cupredoxin"/>
</dbReference>
<evidence type="ECO:0000256" key="7">
    <source>
        <dbReference type="ARBA" id="ARBA00042896"/>
    </source>
</evidence>
<dbReference type="Gene3D" id="2.60.40.420">
    <property type="entry name" value="Cupredoxins - blue copper proteins"/>
    <property type="match status" value="4"/>
</dbReference>
<evidence type="ECO:0000313" key="14">
    <source>
        <dbReference type="Proteomes" id="UP001501570"/>
    </source>
</evidence>
<sequence>MGYSRRELMRRASAVGAGLLLSGTATSAGNCDTSSVTGTLLSSDGPLPPYFAVPLPQPPVLRPVSTDDTTDYYELTARAGSARILPGVNTTIWGYDGIFPGPTIVSRSGRRTVVRHFNELPVPTAAHLHGGHTPADSDGYPTDAIVRTGGTLPDIRQYAGMTMSPGDFRVNYGYRDYVYPLNQRAATLWYHDHRMGFTAPQVYYGLAGFHLVSDDEEAGLPLPGGDKDLLLMIVDRAFDGDGQLKYPATDPSLLHEVGVSSRYHNGVLGDTILVNGVPWPFLDVANTRYRFRILNAANARRLELALDPPPADGPHFIQVGSDGGLLGRPVGHDLISIAQGERFDVVVDFRNYQVGDRVTLVNRAGSGSTAVVMQFRVGRREIDQSWVPSTLSDPSEYDALTPDLASVTRAMRFSGGNPWEINGAPFDLGRVDADPKLDATEIWKISTSAHHPVHLHLVQFKIIARTAGVRPTDGGWKDTFDLSPREDGYILTRFSDYPGMYVFHCHNLEHEDMAMMANVAVG</sequence>
<dbReference type="SUPFAM" id="SSF49503">
    <property type="entry name" value="Cupredoxins"/>
    <property type="match status" value="3"/>
</dbReference>
<dbReference type="InterPro" id="IPR002355">
    <property type="entry name" value="Cu_oxidase_Cu_BS"/>
</dbReference>
<evidence type="ECO:0000256" key="6">
    <source>
        <dbReference type="ARBA" id="ARBA00041027"/>
    </source>
</evidence>
<gene>
    <name evidence="13" type="ORF">GCM10023322_71980</name>
</gene>
<keyword evidence="14" id="KW-1185">Reference proteome</keyword>
<feature type="domain" description="Plastocyanin-like" evidence="12">
    <location>
        <begin position="175"/>
        <end position="216"/>
    </location>
</feature>
<feature type="domain" description="Plastocyanin-like" evidence="12">
    <location>
        <begin position="80"/>
        <end position="142"/>
    </location>
</feature>
<evidence type="ECO:0000256" key="1">
    <source>
        <dbReference type="ARBA" id="ARBA00010609"/>
    </source>
</evidence>